<dbReference type="InterPro" id="IPR036191">
    <property type="entry name" value="RRF_sf"/>
</dbReference>
<dbReference type="GO" id="GO:0043023">
    <property type="term" value="F:ribosomal large subunit binding"/>
    <property type="evidence" value="ECO:0007669"/>
    <property type="project" value="TreeGrafter"/>
</dbReference>
<evidence type="ECO:0000256" key="2">
    <source>
        <dbReference type="ARBA" id="ARBA00022917"/>
    </source>
</evidence>
<evidence type="ECO:0000313" key="4">
    <source>
        <dbReference type="EMBL" id="QID56859.1"/>
    </source>
</evidence>
<name>A0A6G6BY11_9FLAO</name>
<dbReference type="Pfam" id="PF01765">
    <property type="entry name" value="RRF"/>
    <property type="match status" value="1"/>
</dbReference>
<sequence length="184" mass="21639">MEEINQITYFCKKKMRYVLNNLYKEIHHIRIGSRSIAALLEKIKVKCYDTKLFLPEISTITIIDNMNITIQPWDISIISNIDKTIINENLGIVPTNNGKLIHIKIPIITEEGRKILIKKIKKLTELSKILIRNIRKKSKQSIKKLNISEDLCKTSENKIQNITTDYIKKIDFFFLKKEQEILRI</sequence>
<reference evidence="4" key="1">
    <citation type="journal article" date="2020" name="Biol. Lett.">
        <title>Evolutionary rates are correlated between cockroach symbionts and mitochondrial genomes.</title>
        <authorList>
            <person name="Arab D.A."/>
            <person name="Bourguignon T."/>
            <person name="Wang Z."/>
            <person name="Ho S.Y.W."/>
            <person name="Lo N."/>
        </authorList>
    </citation>
    <scope>NUCLEOTIDE SEQUENCE</scope>
    <source>
        <strain evidence="4">DHOG341</strain>
    </source>
</reference>
<proteinExistence type="inferred from homology"/>
<dbReference type="InterPro" id="IPR002661">
    <property type="entry name" value="Ribosome_recyc_fac"/>
</dbReference>
<dbReference type="AlphaFoldDB" id="A0A6G6BY11"/>
<evidence type="ECO:0000259" key="3">
    <source>
        <dbReference type="Pfam" id="PF01765"/>
    </source>
</evidence>
<dbReference type="GO" id="GO:0006412">
    <property type="term" value="P:translation"/>
    <property type="evidence" value="ECO:0007669"/>
    <property type="project" value="UniProtKB-KW"/>
</dbReference>
<dbReference type="Gene3D" id="3.30.1360.40">
    <property type="match status" value="1"/>
</dbReference>
<dbReference type="SUPFAM" id="SSF55194">
    <property type="entry name" value="Ribosome recycling factor, RRF"/>
    <property type="match status" value="1"/>
</dbReference>
<organism evidence="4">
    <name type="scientific">Blattabacterium sp.</name>
    <name type="common">Euphyllodromia sp.</name>
    <dbReference type="NCBI Taxonomy" id="2712805"/>
    <lineage>
        <taxon>Bacteria</taxon>
        <taxon>Pseudomonadati</taxon>
        <taxon>Bacteroidota</taxon>
        <taxon>Flavobacteriia</taxon>
        <taxon>Flavobacteriales</taxon>
        <taxon>Blattabacteriaceae</taxon>
        <taxon>Blattabacterium</taxon>
    </lineage>
</organism>
<accession>A0A6G6BY11</accession>
<dbReference type="Gene3D" id="1.10.132.20">
    <property type="entry name" value="Ribosome-recycling factor"/>
    <property type="match status" value="1"/>
</dbReference>
<comment type="similarity">
    <text evidence="1">Belongs to the RRF family.</text>
</comment>
<dbReference type="EMBL" id="MN042879">
    <property type="protein sequence ID" value="QID56859.1"/>
    <property type="molecule type" value="Genomic_DNA"/>
</dbReference>
<dbReference type="PANTHER" id="PTHR20982">
    <property type="entry name" value="RIBOSOME RECYCLING FACTOR"/>
    <property type="match status" value="1"/>
</dbReference>
<dbReference type="PANTHER" id="PTHR20982:SF3">
    <property type="entry name" value="MITOCHONDRIAL RIBOSOME RECYCLING FACTOR PSEUDO 1"/>
    <property type="match status" value="1"/>
</dbReference>
<keyword evidence="2" id="KW-0648">Protein biosynthesis</keyword>
<dbReference type="InterPro" id="IPR023584">
    <property type="entry name" value="Ribosome_recyc_fac_dom"/>
</dbReference>
<evidence type="ECO:0000256" key="1">
    <source>
        <dbReference type="ARBA" id="ARBA00005912"/>
    </source>
</evidence>
<feature type="non-terminal residue" evidence="4">
    <location>
        <position position="184"/>
    </location>
</feature>
<feature type="domain" description="Ribosome recycling factor" evidence="3">
    <location>
        <begin position="24"/>
        <end position="182"/>
    </location>
</feature>
<protein>
    <submittedName>
        <fullName evidence="4">Ribosome recycling factor</fullName>
    </submittedName>
</protein>